<dbReference type="Pfam" id="PF25057">
    <property type="entry name" value="CUT_N"/>
    <property type="match status" value="1"/>
</dbReference>
<comment type="subcellular location">
    <subcellularLocation>
        <location evidence="1">Cell membrane</location>
        <topology evidence="1">Single-pass type I membrane protein</topology>
    </subcellularLocation>
</comment>
<dbReference type="AlphaFoldDB" id="A0A2G9V137"/>
<evidence type="ECO:0000256" key="3">
    <source>
        <dbReference type="ARBA" id="ARBA00022475"/>
    </source>
</evidence>
<evidence type="ECO:0000259" key="9">
    <source>
        <dbReference type="PROSITE" id="PS51034"/>
    </source>
</evidence>
<evidence type="ECO:0000256" key="5">
    <source>
        <dbReference type="ARBA" id="ARBA00022729"/>
    </source>
</evidence>
<gene>
    <name evidence="10" type="ORF">TELCIR_01723</name>
</gene>
<keyword evidence="4" id="KW-0812">Transmembrane</keyword>
<dbReference type="PROSITE" id="PS51034">
    <property type="entry name" value="ZP_2"/>
    <property type="match status" value="1"/>
</dbReference>
<evidence type="ECO:0000313" key="11">
    <source>
        <dbReference type="Proteomes" id="UP000230423"/>
    </source>
</evidence>
<accession>A0A2G9V137</accession>
<feature type="compositionally biased region" description="Low complexity" evidence="8">
    <location>
        <begin position="439"/>
        <end position="455"/>
    </location>
</feature>
<dbReference type="Proteomes" id="UP000230423">
    <property type="component" value="Unassembled WGS sequence"/>
</dbReference>
<dbReference type="SMART" id="SM00241">
    <property type="entry name" value="ZP"/>
    <property type="match status" value="1"/>
</dbReference>
<dbReference type="InterPro" id="IPR056953">
    <property type="entry name" value="CUT_N"/>
</dbReference>
<dbReference type="GO" id="GO:0042302">
    <property type="term" value="F:structural constituent of cuticle"/>
    <property type="evidence" value="ECO:0007669"/>
    <property type="project" value="UniProtKB-KW"/>
</dbReference>
<feature type="domain" description="ZP" evidence="9">
    <location>
        <begin position="51"/>
        <end position="299"/>
    </location>
</feature>
<dbReference type="OrthoDB" id="6132182at2759"/>
<dbReference type="EMBL" id="KZ345070">
    <property type="protein sequence ID" value="PIO76209.1"/>
    <property type="molecule type" value="Genomic_DNA"/>
</dbReference>
<evidence type="ECO:0000313" key="10">
    <source>
        <dbReference type="EMBL" id="PIO76209.1"/>
    </source>
</evidence>
<organism evidence="10 11">
    <name type="scientific">Teladorsagia circumcincta</name>
    <name type="common">Brown stomach worm</name>
    <name type="synonym">Ostertagia circumcincta</name>
    <dbReference type="NCBI Taxonomy" id="45464"/>
    <lineage>
        <taxon>Eukaryota</taxon>
        <taxon>Metazoa</taxon>
        <taxon>Ecdysozoa</taxon>
        <taxon>Nematoda</taxon>
        <taxon>Chromadorea</taxon>
        <taxon>Rhabditida</taxon>
        <taxon>Rhabditina</taxon>
        <taxon>Rhabditomorpha</taxon>
        <taxon>Strongyloidea</taxon>
        <taxon>Trichostrongylidae</taxon>
        <taxon>Teladorsagia</taxon>
    </lineage>
</organism>
<dbReference type="InterPro" id="IPR057475">
    <property type="entry name" value="CUT_C"/>
</dbReference>
<proteinExistence type="predicted"/>
<evidence type="ECO:0000256" key="2">
    <source>
        <dbReference type="ARBA" id="ARBA00022460"/>
    </source>
</evidence>
<dbReference type="PANTHER" id="PTHR22907">
    <property type="entry name" value="GH04558P"/>
    <property type="match status" value="1"/>
</dbReference>
<dbReference type="Pfam" id="PF25301">
    <property type="entry name" value="CUT_C"/>
    <property type="match status" value="1"/>
</dbReference>
<feature type="region of interest" description="Disordered" evidence="8">
    <location>
        <begin position="436"/>
        <end position="475"/>
    </location>
</feature>
<evidence type="ECO:0000256" key="1">
    <source>
        <dbReference type="ARBA" id="ARBA00004251"/>
    </source>
</evidence>
<keyword evidence="3" id="KW-1003">Cell membrane</keyword>
<evidence type="ECO:0000256" key="7">
    <source>
        <dbReference type="ARBA" id="ARBA00023136"/>
    </source>
</evidence>
<evidence type="ECO:0000256" key="8">
    <source>
        <dbReference type="SAM" id="MobiDB-lite"/>
    </source>
</evidence>
<keyword evidence="2" id="KW-0193">Cuticle</keyword>
<keyword evidence="7" id="KW-0472">Membrane</keyword>
<protein>
    <submittedName>
        <fullName evidence="10">Zona pellucida-like domain protein</fullName>
    </submittedName>
</protein>
<dbReference type="PANTHER" id="PTHR22907:SF59">
    <property type="entry name" value="CUTICLIN-LIKE PROTEIN 19"/>
    <property type="match status" value="1"/>
</dbReference>
<evidence type="ECO:0000256" key="4">
    <source>
        <dbReference type="ARBA" id="ARBA00022692"/>
    </source>
</evidence>
<keyword evidence="11" id="KW-1185">Reference proteome</keyword>
<dbReference type="GO" id="GO:0005886">
    <property type="term" value="C:plasma membrane"/>
    <property type="evidence" value="ECO:0007669"/>
    <property type="project" value="UniProtKB-SubCell"/>
</dbReference>
<name>A0A2G9V137_TELCI</name>
<evidence type="ECO:0000256" key="6">
    <source>
        <dbReference type="ARBA" id="ARBA00022989"/>
    </source>
</evidence>
<keyword evidence="5" id="KW-0732">Signal</keyword>
<dbReference type="InterPro" id="IPR051962">
    <property type="entry name" value="Cuticlin"/>
</dbReference>
<dbReference type="InterPro" id="IPR001507">
    <property type="entry name" value="ZP_dom"/>
</dbReference>
<sequence length="475" mass="52272">MFCNAGVTILTLGIGDHINRDEIVRISGKDELAFQGEHCEYARGVDGAEIICGPDFVQVGISTTKKLKGRLFFEGFHQEPGCSSVEDNSNKNQDDSRFDVRTIAPHGKCGLIKIYEFDRRFATANDHSFEIRCFYPDKSKTVKSPNRAQGVTTLVTEAVVSGSREPSLEMTQAMKCRYVVTPQAELCSSSAITVGAPLVHTWSCDQDHPRFRVHSCFISDPISHRIEMLIDHHGCITQPSIIDSLDYSTSGIVTATGKAVRFADVPILKFYCKIHFCNQSDAQCGPVEAPHCRTKRGTSDNVAGSSKDAQYDVYDDDNIEEQMPEPEKATMATMEEATTVSLPLLFRGRARAAALPLRSASSVVSSFPAGGVDVKLNTKPMAVVSSDHARDHFKKDPAVPKRALKVLHSKSLALKQVKGFVRHLPKPLTIQEMHRQLIESSSTEEPPAEAANTEATETREKIESSADQEATSEER</sequence>
<reference evidence="10 11" key="1">
    <citation type="submission" date="2015-09" db="EMBL/GenBank/DDBJ databases">
        <title>Draft genome of the parasitic nematode Teladorsagia circumcincta isolate WARC Sus (inbred).</title>
        <authorList>
            <person name="Mitreva M."/>
        </authorList>
    </citation>
    <scope>NUCLEOTIDE SEQUENCE [LARGE SCALE GENOMIC DNA]</scope>
    <source>
        <strain evidence="10 11">S</strain>
    </source>
</reference>
<keyword evidence="6" id="KW-1133">Transmembrane helix</keyword>